<evidence type="ECO:0000259" key="10">
    <source>
        <dbReference type="SMART" id="SM01367"/>
    </source>
</evidence>
<keyword evidence="4" id="KW-0805">Transcription regulation</keyword>
<dbReference type="InterPro" id="IPR002720">
    <property type="entry name" value="RB_A"/>
</dbReference>
<keyword evidence="6" id="KW-0539">Nucleus</keyword>
<evidence type="ECO:0000256" key="9">
    <source>
        <dbReference type="SAM" id="MobiDB-lite"/>
    </source>
</evidence>
<accession>A0A9R1BZ83</accession>
<dbReference type="PANTHER" id="PTHR13742">
    <property type="entry name" value="RETINOBLASTOMA-ASSOCIATED PROTEIN RB -RELATED"/>
    <property type="match status" value="1"/>
</dbReference>
<dbReference type="SMART" id="SM01368">
    <property type="entry name" value="RB_A"/>
    <property type="match status" value="1"/>
</dbReference>
<evidence type="ECO:0000256" key="4">
    <source>
        <dbReference type="ARBA" id="ARBA00023015"/>
    </source>
</evidence>
<comment type="function">
    <text evidence="8">Regulator of biological processes that recruits a histone deacetylase to control gene transcription. May play a role in the entry into mitosis, negatively regulating the cell proliferation. Formation of stable complexes with geminiviridae replication-associated proteins may create a cellular environment which favors viral DNA replication.</text>
</comment>
<dbReference type="SMART" id="SM01367">
    <property type="entry name" value="DUF3452"/>
    <property type="match status" value="1"/>
</dbReference>
<dbReference type="GO" id="GO:0000785">
    <property type="term" value="C:chromatin"/>
    <property type="evidence" value="ECO:0007669"/>
    <property type="project" value="TreeGrafter"/>
</dbReference>
<dbReference type="Gene3D" id="1.10.472.140">
    <property type="match status" value="1"/>
</dbReference>
<feature type="region of interest" description="Disordered" evidence="9">
    <location>
        <begin position="755"/>
        <end position="795"/>
    </location>
</feature>
<dbReference type="GO" id="GO:0005634">
    <property type="term" value="C:nucleus"/>
    <property type="evidence" value="ECO:0007669"/>
    <property type="project" value="UniProtKB-SubCell"/>
</dbReference>
<dbReference type="GO" id="GO:0005667">
    <property type="term" value="C:transcription regulator complex"/>
    <property type="evidence" value="ECO:0007669"/>
    <property type="project" value="TreeGrafter"/>
</dbReference>
<protein>
    <recommendedName>
        <fullName evidence="14">Retinoblastoma-related protein</fullName>
    </recommendedName>
</protein>
<evidence type="ECO:0000256" key="8">
    <source>
        <dbReference type="ARBA" id="ARBA00025018"/>
    </source>
</evidence>
<dbReference type="Gene3D" id="1.10.472.10">
    <property type="entry name" value="Cyclin-like"/>
    <property type="match status" value="2"/>
</dbReference>
<evidence type="ECO:0000256" key="3">
    <source>
        <dbReference type="ARBA" id="ARBA00022491"/>
    </source>
</evidence>
<dbReference type="InterPro" id="IPR028309">
    <property type="entry name" value="RB_fam"/>
</dbReference>
<comment type="subcellular location">
    <subcellularLocation>
        <location evidence="1">Nucleus</location>
    </subcellularLocation>
</comment>
<evidence type="ECO:0000256" key="2">
    <source>
        <dbReference type="ARBA" id="ARBA00009475"/>
    </source>
</evidence>
<dbReference type="PANTHER" id="PTHR13742:SF17">
    <property type="entry name" value="RE32990P-RELATED"/>
    <property type="match status" value="1"/>
</dbReference>
<name>A0A9R1BZ83_TRITD</name>
<dbReference type="GO" id="GO:2000134">
    <property type="term" value="P:negative regulation of G1/S transition of mitotic cell cycle"/>
    <property type="evidence" value="ECO:0007669"/>
    <property type="project" value="TreeGrafter"/>
</dbReference>
<dbReference type="InterPro" id="IPR036915">
    <property type="entry name" value="Cyclin-like_sf"/>
</dbReference>
<dbReference type="FunFam" id="1.10.472.10:FF:000030">
    <property type="entry name" value="Retinoblastoma-related protein 1"/>
    <property type="match status" value="1"/>
</dbReference>
<proteinExistence type="inferred from homology"/>
<dbReference type="EMBL" id="LT934124">
    <property type="protein sequence ID" value="VAI86609.1"/>
    <property type="molecule type" value="Genomic_DNA"/>
</dbReference>
<feature type="domain" description="Retinoblastoma-associated protein A-box" evidence="11">
    <location>
        <begin position="369"/>
        <end position="569"/>
    </location>
</feature>
<reference evidence="12 13" key="1">
    <citation type="submission" date="2017-09" db="EMBL/GenBank/DDBJ databases">
        <authorList>
            <consortium name="International Durum Wheat Genome Sequencing Consortium (IDWGSC)"/>
            <person name="Milanesi L."/>
        </authorList>
    </citation>
    <scope>NUCLEOTIDE SEQUENCE [LARGE SCALE GENOMIC DNA]</scope>
    <source>
        <strain evidence="13">cv. Svevo</strain>
    </source>
</reference>
<feature type="domain" description="Retinoblastoma-associated protein N-terminal" evidence="10">
    <location>
        <begin position="39"/>
        <end position="184"/>
    </location>
</feature>
<evidence type="ECO:0000313" key="13">
    <source>
        <dbReference type="Proteomes" id="UP000324705"/>
    </source>
</evidence>
<dbReference type="Pfam" id="PF11934">
    <property type="entry name" value="DUF3452"/>
    <property type="match status" value="1"/>
</dbReference>
<evidence type="ECO:0000313" key="12">
    <source>
        <dbReference type="EMBL" id="VAI86609.1"/>
    </source>
</evidence>
<dbReference type="FunFam" id="1.10.472.140:FF:000003">
    <property type="entry name" value="Retinoblastoma-related protein 1"/>
    <property type="match status" value="1"/>
</dbReference>
<evidence type="ECO:0000256" key="1">
    <source>
        <dbReference type="ARBA" id="ARBA00004123"/>
    </source>
</evidence>
<evidence type="ECO:0000259" key="11">
    <source>
        <dbReference type="SMART" id="SM01368"/>
    </source>
</evidence>
<keyword evidence="5" id="KW-0804">Transcription</keyword>
<dbReference type="InterPro" id="IPR024599">
    <property type="entry name" value="RB_N"/>
</dbReference>
<gene>
    <name evidence="12" type="ORF">TRITD_7Bv1G080040</name>
</gene>
<dbReference type="GO" id="GO:0006357">
    <property type="term" value="P:regulation of transcription by RNA polymerase II"/>
    <property type="evidence" value="ECO:0007669"/>
    <property type="project" value="InterPro"/>
</dbReference>
<dbReference type="Proteomes" id="UP000324705">
    <property type="component" value="Chromosome 7B"/>
</dbReference>
<evidence type="ECO:0008006" key="14">
    <source>
        <dbReference type="Google" id="ProtNLM"/>
    </source>
</evidence>
<dbReference type="GO" id="GO:0032875">
    <property type="term" value="P:regulation of DNA endoreduplication"/>
    <property type="evidence" value="ECO:0007669"/>
    <property type="project" value="UniProtKB-ARBA"/>
</dbReference>
<dbReference type="InterPro" id="IPR002719">
    <property type="entry name" value="RB_B"/>
</dbReference>
<dbReference type="Pfam" id="PF01858">
    <property type="entry name" value="RB_A"/>
    <property type="match status" value="1"/>
</dbReference>
<comment type="similarity">
    <text evidence="2">Belongs to the retinoblastoma protein (RB) family.</text>
</comment>
<dbReference type="SUPFAM" id="SSF47954">
    <property type="entry name" value="Cyclin-like"/>
    <property type="match status" value="2"/>
</dbReference>
<sequence>MQLFKETKIILLSSMSSLGSGSPEEIERSWCACVLYCVSKLGNAGKAKEDRGITLRQILRAFDLKIVDFFKEMPQFCIKVGFILTGLYGSDWEKRLELQELQANLVHLCSLGRHYRRAYQELFLLNDGKPANNSSELNVQQASEYYDFGWLLFLVLRNQASSAVKNLLTSTTELVSVLAVLIIHIPVRLRNFGIEDSSCFAKKSDKGVNLIASLCERYLTSEDELSKALQKTNILIKDILKKKPCSDVSECQQGSLSFIDPEGLTFFKNFLEEDSLKSSLQVLEKEYVNGLDTKGELDARMFANDEDSLLGSGSLSGGALKLPGTKRKYDDVMASPTKSTASRAPMSPPRFCPSPNGNSFCNSKMAPFTPVSTAMTTAKWLRSTISPLPSKPSGELLRFFSACDKDVTDDIICRAAIILGAIFTGSSFGERMCTSLRNTSGMDAIWTEQRKMEALKLYYRVLESMCRAESQILSGSNLTSLLSNERFHRCMIACSAELVLATHKTVTMMFPAVLEKTGMTAFDLSKVIESFVRHEDSLPRELKRHLNSLEERLLESMAWEKGSSMYNSLIVARPTLSAEINRLGLLAEPMPSLDAIAVHHDISLGGLPPLPFHKQPDKDEVRSPKRACTERRNVLVDNSFRSPVKDVIKSKFLPPLQSAFASPTRPNPAAGGETCAETGIGVFLSKISQLALTFKEIIFSYRKQSQCKPQVFRSVYVNWPSRSRSGKIGEDHVDIITFYNEVFIPTVKPLLVDLGPGTSPNRNNEPKSGGDAAPFPESPRLSRFPNLPDMSPKKVSATHNVYVSPLRSSKMDTLLSPSSKSYYACVGESTHAFQSPSKDLNAINTRLNSGKKVNGRLNFDVVSDLVVARSLSDQNGGSAAAMAVFGTKTPVKGEQQDP</sequence>
<evidence type="ECO:0000256" key="5">
    <source>
        <dbReference type="ARBA" id="ARBA00023163"/>
    </source>
</evidence>
<evidence type="ECO:0000256" key="6">
    <source>
        <dbReference type="ARBA" id="ARBA00023242"/>
    </source>
</evidence>
<organism evidence="12 13">
    <name type="scientific">Triticum turgidum subsp. durum</name>
    <name type="common">Durum wheat</name>
    <name type="synonym">Triticum durum</name>
    <dbReference type="NCBI Taxonomy" id="4567"/>
    <lineage>
        <taxon>Eukaryota</taxon>
        <taxon>Viridiplantae</taxon>
        <taxon>Streptophyta</taxon>
        <taxon>Embryophyta</taxon>
        <taxon>Tracheophyta</taxon>
        <taxon>Spermatophyta</taxon>
        <taxon>Magnoliopsida</taxon>
        <taxon>Liliopsida</taxon>
        <taxon>Poales</taxon>
        <taxon>Poaceae</taxon>
        <taxon>BOP clade</taxon>
        <taxon>Pooideae</taxon>
        <taxon>Triticodae</taxon>
        <taxon>Triticeae</taxon>
        <taxon>Triticinae</taxon>
        <taxon>Triticum</taxon>
    </lineage>
</organism>
<keyword evidence="13" id="KW-1185">Reference proteome</keyword>
<dbReference type="AlphaFoldDB" id="A0A9R1BZ83"/>
<dbReference type="GO" id="GO:0030154">
    <property type="term" value="P:cell differentiation"/>
    <property type="evidence" value="ECO:0007669"/>
    <property type="project" value="TreeGrafter"/>
</dbReference>
<keyword evidence="7" id="KW-0131">Cell cycle</keyword>
<evidence type="ECO:0000256" key="7">
    <source>
        <dbReference type="ARBA" id="ARBA00023306"/>
    </source>
</evidence>
<dbReference type="Gramene" id="TRITD7Bv1G080040.1">
    <property type="protein sequence ID" value="TRITD7Bv1G080040.1"/>
    <property type="gene ID" value="TRITD7Bv1G080040"/>
</dbReference>
<dbReference type="GO" id="GO:0000977">
    <property type="term" value="F:RNA polymerase II transcription regulatory region sequence-specific DNA binding"/>
    <property type="evidence" value="ECO:0007669"/>
    <property type="project" value="TreeGrafter"/>
</dbReference>
<keyword evidence="3" id="KW-0678">Repressor</keyword>
<dbReference type="Pfam" id="PF01857">
    <property type="entry name" value="RB_B"/>
    <property type="match status" value="1"/>
</dbReference>